<reference evidence="10 11" key="1">
    <citation type="journal article" date="2015" name="Nat. Commun.">
        <title>Lucilia cuprina genome unlocks parasitic fly biology to underpin future interventions.</title>
        <authorList>
            <person name="Anstead C.A."/>
            <person name="Korhonen P.K."/>
            <person name="Young N.D."/>
            <person name="Hall R.S."/>
            <person name="Jex A.R."/>
            <person name="Murali S.C."/>
            <person name="Hughes D.S."/>
            <person name="Lee S.F."/>
            <person name="Perry T."/>
            <person name="Stroehlein A.J."/>
            <person name="Ansell B.R."/>
            <person name="Breugelmans B."/>
            <person name="Hofmann A."/>
            <person name="Qu J."/>
            <person name="Dugan S."/>
            <person name="Lee S.L."/>
            <person name="Chao H."/>
            <person name="Dinh H."/>
            <person name="Han Y."/>
            <person name="Doddapaneni H.V."/>
            <person name="Worley K.C."/>
            <person name="Muzny D.M."/>
            <person name="Ioannidis P."/>
            <person name="Waterhouse R.M."/>
            <person name="Zdobnov E.M."/>
            <person name="James P.J."/>
            <person name="Bagnall N.H."/>
            <person name="Kotze A.C."/>
            <person name="Gibbs R.A."/>
            <person name="Richards S."/>
            <person name="Batterham P."/>
            <person name="Gasser R.B."/>
        </authorList>
    </citation>
    <scope>NUCLEOTIDE SEQUENCE [LARGE SCALE GENOMIC DNA]</scope>
    <source>
        <strain evidence="10 11">LS</strain>
        <tissue evidence="10">Full body</tissue>
    </source>
</reference>
<dbReference type="InterPro" id="IPR005521">
    <property type="entry name" value="Attacin_C"/>
</dbReference>
<keyword evidence="11" id="KW-1185">Reference proteome</keyword>
<evidence type="ECO:0000259" key="9">
    <source>
        <dbReference type="Pfam" id="PF03769"/>
    </source>
</evidence>
<keyword evidence="3" id="KW-0964">Secreted</keyword>
<keyword evidence="5" id="KW-0399">Innate immunity</keyword>
<evidence type="ECO:0000256" key="4">
    <source>
        <dbReference type="ARBA" id="ARBA00022529"/>
    </source>
</evidence>
<keyword evidence="8" id="KW-0732">Signal</keyword>
<keyword evidence="6" id="KW-0391">Immunity</keyword>
<comment type="caution">
    <text evidence="10">The sequence shown here is derived from an EMBL/GenBank/DDBJ whole genome shotgun (WGS) entry which is preliminary data.</text>
</comment>
<protein>
    <recommendedName>
        <fullName evidence="9">Attacin C-terminal domain-containing protein</fullName>
    </recommendedName>
</protein>
<dbReference type="OrthoDB" id="7441167at2759"/>
<keyword evidence="7" id="KW-0044">Antibiotic</keyword>
<comment type="similarity">
    <text evidence="2">Belongs to the attacin/sarcotoxin-2 family.</text>
</comment>
<dbReference type="GO" id="GO:0045087">
    <property type="term" value="P:innate immune response"/>
    <property type="evidence" value="ECO:0007669"/>
    <property type="project" value="UniProtKB-KW"/>
</dbReference>
<comment type="subcellular location">
    <subcellularLocation>
        <location evidence="1">Secreted</location>
    </subcellularLocation>
</comment>
<evidence type="ECO:0000256" key="8">
    <source>
        <dbReference type="SAM" id="SignalP"/>
    </source>
</evidence>
<evidence type="ECO:0000313" key="11">
    <source>
        <dbReference type="Proteomes" id="UP000037069"/>
    </source>
</evidence>
<dbReference type="Proteomes" id="UP000037069">
    <property type="component" value="Unassembled WGS sequence"/>
</dbReference>
<evidence type="ECO:0000256" key="1">
    <source>
        <dbReference type="ARBA" id="ARBA00004613"/>
    </source>
</evidence>
<evidence type="ECO:0000256" key="5">
    <source>
        <dbReference type="ARBA" id="ARBA00022588"/>
    </source>
</evidence>
<organism evidence="10 11">
    <name type="scientific">Lucilia cuprina</name>
    <name type="common">Green bottle fly</name>
    <name type="synonym">Australian sheep blowfly</name>
    <dbReference type="NCBI Taxonomy" id="7375"/>
    <lineage>
        <taxon>Eukaryota</taxon>
        <taxon>Metazoa</taxon>
        <taxon>Ecdysozoa</taxon>
        <taxon>Arthropoda</taxon>
        <taxon>Hexapoda</taxon>
        <taxon>Insecta</taxon>
        <taxon>Pterygota</taxon>
        <taxon>Neoptera</taxon>
        <taxon>Endopterygota</taxon>
        <taxon>Diptera</taxon>
        <taxon>Brachycera</taxon>
        <taxon>Muscomorpha</taxon>
        <taxon>Oestroidea</taxon>
        <taxon>Calliphoridae</taxon>
        <taxon>Luciliinae</taxon>
        <taxon>Lucilia</taxon>
    </lineage>
</organism>
<evidence type="ECO:0000256" key="3">
    <source>
        <dbReference type="ARBA" id="ARBA00022525"/>
    </source>
</evidence>
<dbReference type="AlphaFoldDB" id="A0A0L0BNI9"/>
<keyword evidence="4" id="KW-0929">Antimicrobial</keyword>
<evidence type="ECO:0000256" key="7">
    <source>
        <dbReference type="ARBA" id="ARBA00023022"/>
    </source>
</evidence>
<gene>
    <name evidence="10" type="ORF">FF38_09761</name>
</gene>
<dbReference type="EMBL" id="JRES01001589">
    <property type="protein sequence ID" value="KNC21660.1"/>
    <property type="molecule type" value="Genomic_DNA"/>
</dbReference>
<accession>A0A0L0BNI9</accession>
<dbReference type="Pfam" id="PF03769">
    <property type="entry name" value="Attacin_C"/>
    <property type="match status" value="1"/>
</dbReference>
<feature type="signal peptide" evidence="8">
    <location>
        <begin position="1"/>
        <end position="22"/>
    </location>
</feature>
<feature type="domain" description="Attacin C-terminal" evidence="9">
    <location>
        <begin position="185"/>
        <end position="301"/>
    </location>
</feature>
<evidence type="ECO:0000256" key="6">
    <source>
        <dbReference type="ARBA" id="ARBA00022859"/>
    </source>
</evidence>
<evidence type="ECO:0000256" key="2">
    <source>
        <dbReference type="ARBA" id="ARBA00007550"/>
    </source>
</evidence>
<evidence type="ECO:0000313" key="10">
    <source>
        <dbReference type="EMBL" id="KNC21660.1"/>
    </source>
</evidence>
<sequence length="305" mass="31939">MKCILLLAACLGLVALASVAQAYPQRVYVQKLPYYPPPTRPPQMIRVRRDTKFEQSISTNPQGGQDVGLKATKVVGGKDVAGYGSAFVVGNTKGGDAIRGVSVGVAGPNAGASVTKVQNSIADAFVKQAEANVKLDNLNSINAKVSQIDTRIKGLDVLPQQTSGSVSWKNDLGLAAGISRDINKGVSDTITKSVSANIFSNDKHRVDGTFFKSNVAFDNGFNLDKTGGILNYANANGYGLNGGLTRYSGIGKQATVGGYSNLFTSNDGLTTLNANAGASKWLNGPFGGQKDYSFGLGLTHNGWRG</sequence>
<proteinExistence type="inferred from homology"/>
<feature type="chain" id="PRO_5005534855" description="Attacin C-terminal domain-containing protein" evidence="8">
    <location>
        <begin position="23"/>
        <end position="305"/>
    </location>
</feature>
<dbReference type="GO" id="GO:0042742">
    <property type="term" value="P:defense response to bacterium"/>
    <property type="evidence" value="ECO:0007669"/>
    <property type="project" value="UniProtKB-KW"/>
</dbReference>
<dbReference type="GO" id="GO:0005576">
    <property type="term" value="C:extracellular region"/>
    <property type="evidence" value="ECO:0007669"/>
    <property type="project" value="UniProtKB-SubCell"/>
</dbReference>
<name>A0A0L0BNI9_LUCCU</name>